<evidence type="ECO:0000256" key="2">
    <source>
        <dbReference type="ARBA" id="ARBA00022801"/>
    </source>
</evidence>
<dbReference type="Gene3D" id="3.40.50.300">
    <property type="entry name" value="P-loop containing nucleotide triphosphate hydrolases"/>
    <property type="match status" value="1"/>
</dbReference>
<organism evidence="6 7">
    <name type="scientific">Klebsormidium nitens</name>
    <name type="common">Green alga</name>
    <name type="synonym">Ulothrix nitens</name>
    <dbReference type="NCBI Taxonomy" id="105231"/>
    <lineage>
        <taxon>Eukaryota</taxon>
        <taxon>Viridiplantae</taxon>
        <taxon>Streptophyta</taxon>
        <taxon>Klebsormidiophyceae</taxon>
        <taxon>Klebsormidiales</taxon>
        <taxon>Klebsormidiaceae</taxon>
        <taxon>Klebsormidium</taxon>
    </lineage>
</organism>
<protein>
    <recommendedName>
        <fullName evidence="5">SF3 helicase domain-containing protein</fullName>
    </recommendedName>
</protein>
<dbReference type="InterPro" id="IPR027417">
    <property type="entry name" value="P-loop_NTPase"/>
</dbReference>
<evidence type="ECO:0000313" key="7">
    <source>
        <dbReference type="Proteomes" id="UP000054558"/>
    </source>
</evidence>
<gene>
    <name evidence="6" type="ORF">KFL_004930010</name>
</gene>
<name>A0A1Y1IEX7_KLENI</name>
<feature type="domain" description="SF3 helicase" evidence="5">
    <location>
        <begin position="986"/>
        <end position="1154"/>
    </location>
</feature>
<keyword evidence="2" id="KW-0378">Hydrolase</keyword>
<evidence type="ECO:0000256" key="3">
    <source>
        <dbReference type="ARBA" id="ARBA00022840"/>
    </source>
</evidence>
<dbReference type="NCBIfam" id="TIGR01613">
    <property type="entry name" value="primase_Cterm"/>
    <property type="match status" value="1"/>
</dbReference>
<dbReference type="InterPro" id="IPR006500">
    <property type="entry name" value="Helicase_put_C_phage/plasmid"/>
</dbReference>
<feature type="compositionally biased region" description="Acidic residues" evidence="4">
    <location>
        <begin position="307"/>
        <end position="329"/>
    </location>
</feature>
<evidence type="ECO:0000256" key="4">
    <source>
        <dbReference type="SAM" id="MobiDB-lite"/>
    </source>
</evidence>
<dbReference type="Proteomes" id="UP000054558">
    <property type="component" value="Unassembled WGS sequence"/>
</dbReference>
<dbReference type="SMART" id="SM00885">
    <property type="entry name" value="D5_N"/>
    <property type="match status" value="1"/>
</dbReference>
<feature type="region of interest" description="Disordered" evidence="4">
    <location>
        <begin position="1"/>
        <end position="329"/>
    </location>
</feature>
<dbReference type="Pfam" id="PF08706">
    <property type="entry name" value="D5_N"/>
    <property type="match status" value="1"/>
</dbReference>
<feature type="compositionally biased region" description="Polar residues" evidence="4">
    <location>
        <begin position="142"/>
        <end position="152"/>
    </location>
</feature>
<dbReference type="InterPro" id="IPR014015">
    <property type="entry name" value="Helicase_SF3_DNA-vir"/>
</dbReference>
<feature type="region of interest" description="Disordered" evidence="4">
    <location>
        <begin position="389"/>
        <end position="450"/>
    </location>
</feature>
<proteinExistence type="predicted"/>
<evidence type="ECO:0000256" key="1">
    <source>
        <dbReference type="ARBA" id="ARBA00022741"/>
    </source>
</evidence>
<accession>A0A1Y1IEX7</accession>
<dbReference type="EMBL" id="DF237442">
    <property type="protein sequence ID" value="GAQ89163.1"/>
    <property type="molecule type" value="Genomic_DNA"/>
</dbReference>
<feature type="compositionally biased region" description="Low complexity" evidence="4">
    <location>
        <begin position="418"/>
        <end position="433"/>
    </location>
</feature>
<feature type="compositionally biased region" description="Polar residues" evidence="4">
    <location>
        <begin position="391"/>
        <end position="404"/>
    </location>
</feature>
<keyword evidence="1" id="KW-0547">Nucleotide-binding</keyword>
<dbReference type="InterPro" id="IPR015330">
    <property type="entry name" value="DNA_primase/pol_bifunc_N"/>
</dbReference>
<dbReference type="InterPro" id="IPR014818">
    <property type="entry name" value="Phage/plasmid_primase_P4_C"/>
</dbReference>
<dbReference type="GO" id="GO:0005524">
    <property type="term" value="F:ATP binding"/>
    <property type="evidence" value="ECO:0007669"/>
    <property type="project" value="UniProtKB-KW"/>
</dbReference>
<dbReference type="GO" id="GO:0016787">
    <property type="term" value="F:hydrolase activity"/>
    <property type="evidence" value="ECO:0007669"/>
    <property type="project" value="UniProtKB-KW"/>
</dbReference>
<sequence length="1299" mass="142639">MNFGLKSGPLRERHVSPPKGWQPQQRSFRQAMEETDSPGGHAPGDSSQSSFMLPKGLQEHETRQPQGPALHGLIDPSHFRDFQRRLREEVAASQQLEAATTDSQEGGAPDDGIPSPSEKMTSSFPIETPAGAPGASMDVDSRPQSSSAQCSQGGDDRQAPRLFCGDESQKTESEWEGEDIEGAEFESANETSDEETSQDRAMIDDAPQEEENEVVRCGRFAAMETDSDEEDFSQVLARLKRRAPDGATNPRKTSRRRRVLLSPESDSSSEEDSPHSPVCSQGVIAKHPPMPEEGSALGTDYPMPDDLPSEPEDDGWSDDLPPEPEDDGWLDLLDLSLEDDFARACVIAPRPRSISRQAVAADGAPTALDAAGLTSLEPRTLPSDPIRSAVVAQSATRAAQQEQHTPAAPQDLGDAPNSGSAPARSSTSAAPEPDVAAPHTPLPSSTAQAPIAPSAVPQGIAVQETAAPCQVPSPSDVGRPSRVDPILAAAHHFHAMGVASLTFNMKVELDKEGKETKKPADLMRGWQKECDLGNCLRRGVRPGKSCLAIVTQPSDIYALDIDAKDGGAEAFERMLAAHGPLPDDTPWEWSGHRPGRHFFFSLSLSKAAGLLSGAGRQGLVYEGEKVGLDTRGEGGMLFVGPSSYKGVDGAVRRYEWIINDSSAPAAPPRPASQPPDRFAEGLDAHEIELPPPPAVLERVQKCLADAGDSDSCFDKLKRSSAGDMYVFRVNGARVCPYGANHSGSNNFCVLVRGRNLLYKCNSPECCDIHPPRKIGELTVKESMMGGETAPVSEDDPTVYKELTKPFVDYWAFKGDMGASRIVAQMYSRCHRIWNDGKTWWMWDGKRFKQATAEKIKFVCLHQLSTVYARVRAELKERLSVTTDEQEKMELKKALDRVRRYYDAGEISSTLTIMMGEMALDLVGELDSNPDILNVQNGVVNLRTGELDIHRPEYLCTKLADINYKGLGHPTLTVEGFLDDIFNGDRALIDFMQRLWGYAINGRTSEEIIVFLLGSGGNGKGVCKQMLETTLGEYYGVMSKDAVVKAPGQRPPSKGAATGYLAELQGKRVAVTDETSPGERVDLGDVLKMTGGGMVASRLLFQNNVSFRFTHTPFIQTNYDPEIPPTLAKQPNINRRLIVVRFPNEYVSENKFDETNPNHRHVDVGLKDRMESLAVREEFLTFLVQGSRAWYEDPTVLRRHPAAVQAASMAWLRRGDKLQIFLQSEHCAHDPPDTPDNAKTVTWEDEFWTQFQRFTGVKIAKEELARQMREKGYARTKRAGRYDGSSHRSSCYLGFKCEYD</sequence>
<evidence type="ECO:0000313" key="6">
    <source>
        <dbReference type="EMBL" id="GAQ89163.1"/>
    </source>
</evidence>
<dbReference type="PROSITE" id="PS51206">
    <property type="entry name" value="SF3_HELICASE_1"/>
    <property type="match status" value="1"/>
</dbReference>
<feature type="compositionally biased region" description="Acidic residues" evidence="4">
    <location>
        <begin position="174"/>
        <end position="184"/>
    </location>
</feature>
<evidence type="ECO:0000259" key="5">
    <source>
        <dbReference type="PROSITE" id="PS51206"/>
    </source>
</evidence>
<dbReference type="PANTHER" id="PTHR35372:SF2">
    <property type="entry name" value="SF3 HELICASE DOMAIN-CONTAINING PROTEIN"/>
    <property type="match status" value="1"/>
</dbReference>
<dbReference type="InterPro" id="IPR051620">
    <property type="entry name" value="ORF904-like_C"/>
</dbReference>
<feature type="compositionally biased region" description="Basic and acidic residues" evidence="4">
    <location>
        <begin position="77"/>
        <end position="90"/>
    </location>
</feature>
<reference evidence="6 7" key="1">
    <citation type="journal article" date="2014" name="Nat. Commun.">
        <title>Klebsormidium flaccidum genome reveals primary factors for plant terrestrial adaptation.</title>
        <authorList>
            <person name="Hori K."/>
            <person name="Maruyama F."/>
            <person name="Fujisawa T."/>
            <person name="Togashi T."/>
            <person name="Yamamoto N."/>
            <person name="Seo M."/>
            <person name="Sato S."/>
            <person name="Yamada T."/>
            <person name="Mori H."/>
            <person name="Tajima N."/>
            <person name="Moriyama T."/>
            <person name="Ikeuchi M."/>
            <person name="Watanabe M."/>
            <person name="Wada H."/>
            <person name="Kobayashi K."/>
            <person name="Saito M."/>
            <person name="Masuda T."/>
            <person name="Sasaki-Sekimoto Y."/>
            <person name="Mashiguchi K."/>
            <person name="Awai K."/>
            <person name="Shimojima M."/>
            <person name="Masuda S."/>
            <person name="Iwai M."/>
            <person name="Nobusawa T."/>
            <person name="Narise T."/>
            <person name="Kondo S."/>
            <person name="Saito H."/>
            <person name="Sato R."/>
            <person name="Murakawa M."/>
            <person name="Ihara Y."/>
            <person name="Oshima-Yamada Y."/>
            <person name="Ohtaka K."/>
            <person name="Satoh M."/>
            <person name="Sonobe K."/>
            <person name="Ishii M."/>
            <person name="Ohtani R."/>
            <person name="Kanamori-Sato M."/>
            <person name="Honoki R."/>
            <person name="Miyazaki D."/>
            <person name="Mochizuki H."/>
            <person name="Umetsu J."/>
            <person name="Higashi K."/>
            <person name="Shibata D."/>
            <person name="Kamiya Y."/>
            <person name="Sato N."/>
            <person name="Nakamura Y."/>
            <person name="Tabata S."/>
            <person name="Ida S."/>
            <person name="Kurokawa K."/>
            <person name="Ohta H."/>
        </authorList>
    </citation>
    <scope>NUCLEOTIDE SEQUENCE [LARGE SCALE GENOMIC DNA]</scope>
    <source>
        <strain evidence="6 7">NIES-2285</strain>
    </source>
</reference>
<dbReference type="Pfam" id="PF09250">
    <property type="entry name" value="Prim-Pol"/>
    <property type="match status" value="1"/>
</dbReference>
<keyword evidence="3" id="KW-0067">ATP-binding</keyword>
<keyword evidence="7" id="KW-1185">Reference proteome</keyword>
<feature type="compositionally biased region" description="Polar residues" evidence="4">
    <location>
        <begin position="92"/>
        <end position="104"/>
    </location>
</feature>
<dbReference type="PANTHER" id="PTHR35372">
    <property type="entry name" value="ATP BINDING PROTEIN-RELATED"/>
    <property type="match status" value="1"/>
</dbReference>